<comment type="function">
    <text evidence="8">Catalyzes the condensation of pantoate with beta-alanine in an ATP-dependent reaction via a pantoyl-adenylate intermediate.</text>
</comment>
<keyword evidence="8" id="KW-0963">Cytoplasm</keyword>
<keyword evidence="6 8" id="KW-0067">ATP-binding</keyword>
<feature type="binding site" evidence="8">
    <location>
        <begin position="185"/>
        <end position="188"/>
    </location>
    <ligand>
        <name>ATP</name>
        <dbReference type="ChEBI" id="CHEBI:30616"/>
    </ligand>
</feature>
<dbReference type="CDD" id="cd00560">
    <property type="entry name" value="PanC"/>
    <property type="match status" value="1"/>
</dbReference>
<feature type="binding site" evidence="8">
    <location>
        <begin position="30"/>
        <end position="37"/>
    </location>
    <ligand>
        <name>ATP</name>
        <dbReference type="ChEBI" id="CHEBI:30616"/>
    </ligand>
</feature>
<evidence type="ECO:0000256" key="8">
    <source>
        <dbReference type="HAMAP-Rule" id="MF_00158"/>
    </source>
</evidence>
<sequence length="283" mass="31420">MHIFHNIKELQSALQTCRKDGKTIALVPTMGNLHDGHLSLVNIAKEHADIVVASIFVNPTQFGVGEDFDSYPRTLDEDCAKLRSVACDMVFAPSADEMYPTYPPQIQVLSGEITKILCGKTRLTHFDGVGLVVSKLFNIVRPDVAIFGKKDYQQLAIIRKLNDELNFGIKIIGGEIVRADSGLALSSRNGYLTADELAVAPRLHQALCDFADELRADFNILRLNELTQKYRDRINASGFTVDYLEVLTDRLTPPSNQDKNLVILTASNLGKARLLDNIEIHLT</sequence>
<proteinExistence type="inferred from homology"/>
<dbReference type="HAMAP" id="MF_00158">
    <property type="entry name" value="PanC"/>
    <property type="match status" value="1"/>
</dbReference>
<reference evidence="9 10" key="1">
    <citation type="journal article" date="2014" name="Genome Announc.">
        <title>Draft Genome Sequence of Moraxella bovoculi Strain 237T (ATCC BAA-1259T) Isolated from a Calf with Infectious Bovine Keratoconjunctivitis.</title>
        <authorList>
            <person name="Calcutt M.J."/>
            <person name="Foecking M.F."/>
            <person name="Martin N.T."/>
            <person name="Mhlanga-Mutangadura T."/>
            <person name="Reilly T.J."/>
        </authorList>
    </citation>
    <scope>NUCLEOTIDE SEQUENCE [LARGE SCALE GENOMIC DNA]</scope>
    <source>
        <strain evidence="9 10">237</strain>
    </source>
</reference>
<accession>A0A066UJB3</accession>
<dbReference type="UniPathway" id="UPA00028">
    <property type="reaction ID" value="UER00005"/>
</dbReference>
<dbReference type="InterPro" id="IPR042176">
    <property type="entry name" value="Pantoate_ligase_C"/>
</dbReference>
<dbReference type="SUPFAM" id="SSF52374">
    <property type="entry name" value="Nucleotidylyl transferase"/>
    <property type="match status" value="1"/>
</dbReference>
<name>A0A066UJB3_9GAMM</name>
<dbReference type="GO" id="GO:0004592">
    <property type="term" value="F:pantoate-beta-alanine ligase activity"/>
    <property type="evidence" value="ECO:0007669"/>
    <property type="project" value="UniProtKB-UniRule"/>
</dbReference>
<comment type="miscellaneous">
    <text evidence="8">The reaction proceeds by a bi uni uni bi ping pong mechanism.</text>
</comment>
<dbReference type="GO" id="GO:0005829">
    <property type="term" value="C:cytosol"/>
    <property type="evidence" value="ECO:0007669"/>
    <property type="project" value="TreeGrafter"/>
</dbReference>
<dbReference type="EC" id="6.3.2.1" evidence="8"/>
<evidence type="ECO:0000256" key="2">
    <source>
        <dbReference type="ARBA" id="ARBA00009256"/>
    </source>
</evidence>
<protein>
    <recommendedName>
        <fullName evidence="8">Pantothenate synthetase</fullName>
        <shortName evidence="8">PS</shortName>
        <ecNumber evidence="8">6.3.2.1</ecNumber>
    </recommendedName>
    <alternativeName>
        <fullName evidence="8">Pantoate--beta-alanine ligase</fullName>
    </alternativeName>
    <alternativeName>
        <fullName evidence="8">Pantoate-activating enzyme</fullName>
    </alternativeName>
</protein>
<dbReference type="GO" id="GO:0015940">
    <property type="term" value="P:pantothenate biosynthetic process"/>
    <property type="evidence" value="ECO:0007669"/>
    <property type="project" value="UniProtKB-UniRule"/>
</dbReference>
<evidence type="ECO:0000256" key="7">
    <source>
        <dbReference type="ARBA" id="ARBA00048258"/>
    </source>
</evidence>
<feature type="active site" description="Proton donor" evidence="8">
    <location>
        <position position="37"/>
    </location>
</feature>
<keyword evidence="10" id="KW-1185">Reference proteome</keyword>
<dbReference type="OrthoDB" id="9773087at2"/>
<evidence type="ECO:0000313" key="9">
    <source>
        <dbReference type="EMBL" id="KDN24313.1"/>
    </source>
</evidence>
<comment type="subunit">
    <text evidence="8">Homodimer.</text>
</comment>
<evidence type="ECO:0000256" key="1">
    <source>
        <dbReference type="ARBA" id="ARBA00004990"/>
    </source>
</evidence>
<dbReference type="Gene3D" id="3.40.50.620">
    <property type="entry name" value="HUPs"/>
    <property type="match status" value="1"/>
</dbReference>
<evidence type="ECO:0000313" key="10">
    <source>
        <dbReference type="Proteomes" id="UP000035860"/>
    </source>
</evidence>
<dbReference type="eggNOG" id="COG0414">
    <property type="taxonomic scope" value="Bacteria"/>
</dbReference>
<feature type="binding site" evidence="8">
    <location>
        <begin position="148"/>
        <end position="151"/>
    </location>
    <ligand>
        <name>ATP</name>
        <dbReference type="ChEBI" id="CHEBI:30616"/>
    </ligand>
</feature>
<keyword evidence="5 8" id="KW-0547">Nucleotide-binding</keyword>
<dbReference type="PANTHER" id="PTHR21299">
    <property type="entry name" value="CYTIDYLATE KINASE/PANTOATE-BETA-ALANINE LIGASE"/>
    <property type="match status" value="1"/>
</dbReference>
<evidence type="ECO:0000256" key="5">
    <source>
        <dbReference type="ARBA" id="ARBA00022741"/>
    </source>
</evidence>
<feature type="binding site" evidence="8">
    <location>
        <position position="61"/>
    </location>
    <ligand>
        <name>beta-alanine</name>
        <dbReference type="ChEBI" id="CHEBI:57966"/>
    </ligand>
</feature>
<feature type="binding site" evidence="8">
    <location>
        <position position="154"/>
    </location>
    <ligand>
        <name>(R)-pantoate</name>
        <dbReference type="ChEBI" id="CHEBI:15980"/>
    </ligand>
</feature>
<dbReference type="AlphaFoldDB" id="A0A066UJB3"/>
<gene>
    <name evidence="8 9" type="primary">panC</name>
    <name evidence="9" type="ORF">MBO_09213</name>
</gene>
<dbReference type="GO" id="GO:0005524">
    <property type="term" value="F:ATP binding"/>
    <property type="evidence" value="ECO:0007669"/>
    <property type="project" value="UniProtKB-KW"/>
</dbReference>
<comment type="caution">
    <text evidence="9">The sequence shown here is derived from an EMBL/GenBank/DDBJ whole genome shotgun (WGS) entry which is preliminary data.</text>
</comment>
<keyword evidence="4 8" id="KW-0566">Pantothenate biosynthesis</keyword>
<dbReference type="InterPro" id="IPR003721">
    <property type="entry name" value="Pantoate_ligase"/>
</dbReference>
<dbReference type="Gene3D" id="3.30.1300.10">
    <property type="entry name" value="Pantoate-beta-alanine ligase, C-terminal domain"/>
    <property type="match status" value="1"/>
</dbReference>
<comment type="subcellular location">
    <subcellularLocation>
        <location evidence="8">Cytoplasm</location>
    </subcellularLocation>
</comment>
<evidence type="ECO:0000256" key="3">
    <source>
        <dbReference type="ARBA" id="ARBA00022598"/>
    </source>
</evidence>
<keyword evidence="3 8" id="KW-0436">Ligase</keyword>
<dbReference type="FunFam" id="3.40.50.620:FF:000013">
    <property type="entry name" value="Pantothenate synthetase"/>
    <property type="match status" value="1"/>
</dbReference>
<dbReference type="EMBL" id="AOMT01000043">
    <property type="protein sequence ID" value="KDN24313.1"/>
    <property type="molecule type" value="Genomic_DNA"/>
</dbReference>
<comment type="pathway">
    <text evidence="1 8">Cofactor biosynthesis; (R)-pantothenate biosynthesis; (R)-pantothenate from (R)-pantoate and beta-alanine: step 1/1.</text>
</comment>
<evidence type="ECO:0000256" key="4">
    <source>
        <dbReference type="ARBA" id="ARBA00022655"/>
    </source>
</evidence>
<evidence type="ECO:0000256" key="6">
    <source>
        <dbReference type="ARBA" id="ARBA00022840"/>
    </source>
</evidence>
<dbReference type="InterPro" id="IPR014729">
    <property type="entry name" value="Rossmann-like_a/b/a_fold"/>
</dbReference>
<dbReference type="Proteomes" id="UP000035860">
    <property type="component" value="Unassembled WGS sequence"/>
</dbReference>
<dbReference type="PANTHER" id="PTHR21299:SF1">
    <property type="entry name" value="PANTOATE--BETA-ALANINE LIGASE"/>
    <property type="match status" value="1"/>
</dbReference>
<comment type="catalytic activity">
    <reaction evidence="7 8">
        <text>(R)-pantoate + beta-alanine + ATP = (R)-pantothenate + AMP + diphosphate + H(+)</text>
        <dbReference type="Rhea" id="RHEA:10912"/>
        <dbReference type="ChEBI" id="CHEBI:15378"/>
        <dbReference type="ChEBI" id="CHEBI:15980"/>
        <dbReference type="ChEBI" id="CHEBI:29032"/>
        <dbReference type="ChEBI" id="CHEBI:30616"/>
        <dbReference type="ChEBI" id="CHEBI:33019"/>
        <dbReference type="ChEBI" id="CHEBI:57966"/>
        <dbReference type="ChEBI" id="CHEBI:456215"/>
        <dbReference type="EC" id="6.3.2.1"/>
    </reaction>
</comment>
<dbReference type="Pfam" id="PF02569">
    <property type="entry name" value="Pantoate_ligase"/>
    <property type="match status" value="1"/>
</dbReference>
<feature type="binding site" evidence="8">
    <location>
        <position position="177"/>
    </location>
    <ligand>
        <name>ATP</name>
        <dbReference type="ChEBI" id="CHEBI:30616"/>
    </ligand>
</feature>
<dbReference type="RefSeq" id="WP_036366957.1">
    <property type="nucleotide sequence ID" value="NZ_AOMT01000043.1"/>
</dbReference>
<organism evidence="9 10">
    <name type="scientific">Moraxella bovoculi 237</name>
    <dbReference type="NCBI Taxonomy" id="743974"/>
    <lineage>
        <taxon>Bacteria</taxon>
        <taxon>Pseudomonadati</taxon>
        <taxon>Pseudomonadota</taxon>
        <taxon>Gammaproteobacteria</taxon>
        <taxon>Moraxellales</taxon>
        <taxon>Moraxellaceae</taxon>
        <taxon>Moraxella</taxon>
    </lineage>
</organism>
<comment type="similarity">
    <text evidence="2 8">Belongs to the pantothenate synthetase family.</text>
</comment>
<dbReference type="NCBIfam" id="TIGR00018">
    <property type="entry name" value="panC"/>
    <property type="match status" value="1"/>
</dbReference>
<feature type="binding site" evidence="8">
    <location>
        <position position="61"/>
    </location>
    <ligand>
        <name>(R)-pantoate</name>
        <dbReference type="ChEBI" id="CHEBI:15980"/>
    </ligand>
</feature>